<keyword evidence="2" id="KW-1185">Reference proteome</keyword>
<dbReference type="EMBL" id="CM044707">
    <property type="protein sequence ID" value="KAI5654383.1"/>
    <property type="molecule type" value="Genomic_DNA"/>
</dbReference>
<sequence>MASKGKGNENGTGRRVDERGNGLRRRNVDAGEGYSRGMGVKGMLGTDDLSIDDVMKMTFDLVKDADTFYMMYTETRVKCGACFRIKYDVKQGKYYSLGKYDRPELTWTVELINNSGLMECSCMVMEHMQSILSPCILKRWTHLDGDRRNICGKISETVSEMARYGMLSGLCGILSYHASKNTKQTSYLKGLIEIEIEQPTRDRRLHVRDKEAMKKYLV</sequence>
<protein>
    <submittedName>
        <fullName evidence="1">Uncharacterized protein</fullName>
    </submittedName>
</protein>
<name>A0ACC0A4P7_CATRO</name>
<dbReference type="Proteomes" id="UP001060085">
    <property type="component" value="Linkage Group LG07"/>
</dbReference>
<accession>A0ACC0A4P7</accession>
<organism evidence="1 2">
    <name type="scientific">Catharanthus roseus</name>
    <name type="common">Madagascar periwinkle</name>
    <name type="synonym">Vinca rosea</name>
    <dbReference type="NCBI Taxonomy" id="4058"/>
    <lineage>
        <taxon>Eukaryota</taxon>
        <taxon>Viridiplantae</taxon>
        <taxon>Streptophyta</taxon>
        <taxon>Embryophyta</taxon>
        <taxon>Tracheophyta</taxon>
        <taxon>Spermatophyta</taxon>
        <taxon>Magnoliopsida</taxon>
        <taxon>eudicotyledons</taxon>
        <taxon>Gunneridae</taxon>
        <taxon>Pentapetalae</taxon>
        <taxon>asterids</taxon>
        <taxon>lamiids</taxon>
        <taxon>Gentianales</taxon>
        <taxon>Apocynaceae</taxon>
        <taxon>Rauvolfioideae</taxon>
        <taxon>Vinceae</taxon>
        <taxon>Catharanthinae</taxon>
        <taxon>Catharanthus</taxon>
    </lineage>
</organism>
<evidence type="ECO:0000313" key="1">
    <source>
        <dbReference type="EMBL" id="KAI5654383.1"/>
    </source>
</evidence>
<evidence type="ECO:0000313" key="2">
    <source>
        <dbReference type="Proteomes" id="UP001060085"/>
    </source>
</evidence>
<reference evidence="2" key="1">
    <citation type="journal article" date="2023" name="Nat. Plants">
        <title>Single-cell RNA sequencing provides a high-resolution roadmap for understanding the multicellular compartmentation of specialized metabolism.</title>
        <authorList>
            <person name="Sun S."/>
            <person name="Shen X."/>
            <person name="Li Y."/>
            <person name="Li Y."/>
            <person name="Wang S."/>
            <person name="Li R."/>
            <person name="Zhang H."/>
            <person name="Shen G."/>
            <person name="Guo B."/>
            <person name="Wei J."/>
            <person name="Xu J."/>
            <person name="St-Pierre B."/>
            <person name="Chen S."/>
            <person name="Sun C."/>
        </authorList>
    </citation>
    <scope>NUCLEOTIDE SEQUENCE [LARGE SCALE GENOMIC DNA]</scope>
</reference>
<gene>
    <name evidence="1" type="ORF">M9H77_31570</name>
</gene>
<proteinExistence type="predicted"/>
<comment type="caution">
    <text evidence="1">The sequence shown here is derived from an EMBL/GenBank/DDBJ whole genome shotgun (WGS) entry which is preliminary data.</text>
</comment>